<evidence type="ECO:0000256" key="2">
    <source>
        <dbReference type="SAM" id="SignalP"/>
    </source>
</evidence>
<organism evidence="3 4">
    <name type="scientific">Sodiomyces alkalinus (strain CBS 110278 / VKM F-3762 / F11)</name>
    <name type="common">Alkaliphilic filamentous fungus</name>
    <dbReference type="NCBI Taxonomy" id="1314773"/>
    <lineage>
        <taxon>Eukaryota</taxon>
        <taxon>Fungi</taxon>
        <taxon>Dikarya</taxon>
        <taxon>Ascomycota</taxon>
        <taxon>Pezizomycotina</taxon>
        <taxon>Sordariomycetes</taxon>
        <taxon>Hypocreomycetidae</taxon>
        <taxon>Glomerellales</taxon>
        <taxon>Plectosphaerellaceae</taxon>
        <taxon>Sodiomyces</taxon>
    </lineage>
</organism>
<evidence type="ECO:0000313" key="3">
    <source>
        <dbReference type="EMBL" id="ROT41072.1"/>
    </source>
</evidence>
<name>A0A3N2Q2V9_SODAK</name>
<dbReference type="STRING" id="1314773.A0A3N2Q2V9"/>
<dbReference type="GeneID" id="39578183"/>
<dbReference type="EMBL" id="ML119052">
    <property type="protein sequence ID" value="ROT41072.1"/>
    <property type="molecule type" value="Genomic_DNA"/>
</dbReference>
<feature type="compositionally biased region" description="Basic and acidic residues" evidence="1">
    <location>
        <begin position="145"/>
        <end position="164"/>
    </location>
</feature>
<proteinExistence type="predicted"/>
<evidence type="ECO:0000256" key="1">
    <source>
        <dbReference type="SAM" id="MobiDB-lite"/>
    </source>
</evidence>
<keyword evidence="4" id="KW-1185">Reference proteome</keyword>
<keyword evidence="2" id="KW-0732">Signal</keyword>
<feature type="signal peptide" evidence="2">
    <location>
        <begin position="1"/>
        <end position="18"/>
    </location>
</feature>
<feature type="compositionally biased region" description="Polar residues" evidence="1">
    <location>
        <begin position="128"/>
        <end position="144"/>
    </location>
</feature>
<dbReference type="Proteomes" id="UP000272025">
    <property type="component" value="Unassembled WGS sequence"/>
</dbReference>
<evidence type="ECO:0000313" key="4">
    <source>
        <dbReference type="Proteomes" id="UP000272025"/>
    </source>
</evidence>
<dbReference type="RefSeq" id="XP_028468878.1">
    <property type="nucleotide sequence ID" value="XM_028609705.1"/>
</dbReference>
<protein>
    <submittedName>
        <fullName evidence="3">Uncharacterized protein</fullName>
    </submittedName>
</protein>
<gene>
    <name evidence="3" type="ORF">SODALDRAFT_322280</name>
</gene>
<accession>A0A3N2Q2V9</accession>
<reference evidence="3 4" key="1">
    <citation type="journal article" date="2018" name="Mol. Ecol.">
        <title>The obligate alkalophilic soda-lake fungus Sodiomyces alkalinus has shifted to a protein diet.</title>
        <authorList>
            <person name="Grum-Grzhimaylo A.A."/>
            <person name="Falkoski D.L."/>
            <person name="van den Heuvel J."/>
            <person name="Valero-Jimenez C.A."/>
            <person name="Min B."/>
            <person name="Choi I.G."/>
            <person name="Lipzen A."/>
            <person name="Daum C.G."/>
            <person name="Aanen D.K."/>
            <person name="Tsang A."/>
            <person name="Henrissat B."/>
            <person name="Bilanenko E.N."/>
            <person name="de Vries R.P."/>
            <person name="van Kan J.A.L."/>
            <person name="Grigoriev I.V."/>
            <person name="Debets A.J.M."/>
        </authorList>
    </citation>
    <scope>NUCLEOTIDE SEQUENCE [LARGE SCALE GENOMIC DNA]</scope>
    <source>
        <strain evidence="3 4">F11</strain>
    </source>
</reference>
<feature type="region of interest" description="Disordered" evidence="1">
    <location>
        <begin position="119"/>
        <end position="164"/>
    </location>
</feature>
<feature type="chain" id="PRO_5018153022" evidence="2">
    <location>
        <begin position="19"/>
        <end position="271"/>
    </location>
</feature>
<dbReference type="AlphaFoldDB" id="A0A3N2Q2V9"/>
<sequence length="271" mass="31239">MQLTVIFLTATAALSVAASSDLDQKILNEKIECPGNSSWDKIEKMCKCGRGEDFDIRANRCLRAEAKVDGVPKCRANERLYCVRGKDDYVQFDHNDPFCSQMEDRKIFCARENNPSQVFPSGVRPGQESDQLNIPQGNNIAEESNTLKEDTGRPERGRGSCDDPRRWNDCKRQCQCRLGMDRDAAMNDCYCRRYFTEPSCPAGKKPFCVRGRFEWARCRKDDMPIRCINTGKNYVFCCQFRKEAGVRERVIDIRRCVIALKHYEERRKGAR</sequence>